<evidence type="ECO:0000313" key="1">
    <source>
        <dbReference type="EMBL" id="KAL0114598.1"/>
    </source>
</evidence>
<keyword evidence="2" id="KW-1185">Reference proteome</keyword>
<gene>
    <name evidence="1" type="ORF">PUN28_011714</name>
</gene>
<accession>A0AAW2FFI1</accession>
<protein>
    <submittedName>
        <fullName evidence="1">Uncharacterized protein</fullName>
    </submittedName>
</protein>
<proteinExistence type="predicted"/>
<organism evidence="1 2">
    <name type="scientific">Cardiocondyla obscurior</name>
    <dbReference type="NCBI Taxonomy" id="286306"/>
    <lineage>
        <taxon>Eukaryota</taxon>
        <taxon>Metazoa</taxon>
        <taxon>Ecdysozoa</taxon>
        <taxon>Arthropoda</taxon>
        <taxon>Hexapoda</taxon>
        <taxon>Insecta</taxon>
        <taxon>Pterygota</taxon>
        <taxon>Neoptera</taxon>
        <taxon>Endopterygota</taxon>
        <taxon>Hymenoptera</taxon>
        <taxon>Apocrita</taxon>
        <taxon>Aculeata</taxon>
        <taxon>Formicoidea</taxon>
        <taxon>Formicidae</taxon>
        <taxon>Myrmicinae</taxon>
        <taxon>Cardiocondyla</taxon>
    </lineage>
</organism>
<dbReference type="Proteomes" id="UP001430953">
    <property type="component" value="Unassembled WGS sequence"/>
</dbReference>
<sequence length="96" mass="11332">MKINCDSLRWNVSVEMRDAKVVLVTGNRGQRLQRYFDMSVVHRNEEMLGKHEQKLADSNRVKVGMCGIFHDVKLQKTHILEYLLARRFKPKANYEI</sequence>
<dbReference type="EMBL" id="JADYXP020000011">
    <property type="protein sequence ID" value="KAL0114598.1"/>
    <property type="molecule type" value="Genomic_DNA"/>
</dbReference>
<comment type="caution">
    <text evidence="1">The sequence shown here is derived from an EMBL/GenBank/DDBJ whole genome shotgun (WGS) entry which is preliminary data.</text>
</comment>
<evidence type="ECO:0000313" key="2">
    <source>
        <dbReference type="Proteomes" id="UP001430953"/>
    </source>
</evidence>
<dbReference type="AlphaFoldDB" id="A0AAW2FFI1"/>
<reference evidence="1 2" key="1">
    <citation type="submission" date="2023-03" db="EMBL/GenBank/DDBJ databases">
        <title>High recombination rates correlate with genetic variation in Cardiocondyla obscurior ants.</title>
        <authorList>
            <person name="Errbii M."/>
        </authorList>
    </citation>
    <scope>NUCLEOTIDE SEQUENCE [LARGE SCALE GENOMIC DNA]</scope>
    <source>
        <strain evidence="1">Alpha-2009</strain>
        <tissue evidence="1">Whole body</tissue>
    </source>
</reference>
<name>A0AAW2FFI1_9HYME</name>